<dbReference type="GO" id="GO:0003677">
    <property type="term" value="F:DNA binding"/>
    <property type="evidence" value="ECO:0007669"/>
    <property type="project" value="UniProtKB-KW"/>
</dbReference>
<dbReference type="InterPro" id="IPR001034">
    <property type="entry name" value="DeoR_HTH"/>
</dbReference>
<dbReference type="SUPFAM" id="SSF46785">
    <property type="entry name" value="Winged helix' DNA-binding domain"/>
    <property type="match status" value="1"/>
</dbReference>
<keyword evidence="2" id="KW-0238">DNA-binding</keyword>
<dbReference type="AlphaFoldDB" id="A0A1G7JF63"/>
<dbReference type="Pfam" id="PF00455">
    <property type="entry name" value="DeoRC"/>
    <property type="match status" value="1"/>
</dbReference>
<dbReference type="InterPro" id="IPR014036">
    <property type="entry name" value="DeoR-like_C"/>
</dbReference>
<dbReference type="Proteomes" id="UP000199045">
    <property type="component" value="Unassembled WGS sequence"/>
</dbReference>
<dbReference type="Pfam" id="PF08220">
    <property type="entry name" value="HTH_DeoR"/>
    <property type="match status" value="1"/>
</dbReference>
<dbReference type="PANTHER" id="PTHR30363">
    <property type="entry name" value="HTH-TYPE TRANSCRIPTIONAL REGULATOR SRLR-RELATED"/>
    <property type="match status" value="1"/>
</dbReference>
<reference evidence="5 6" key="1">
    <citation type="submission" date="2016-10" db="EMBL/GenBank/DDBJ databases">
        <authorList>
            <person name="de Groot N.N."/>
        </authorList>
    </citation>
    <scope>NUCLEOTIDE SEQUENCE [LARGE SCALE GENOMIC DNA]</scope>
    <source>
        <strain evidence="5 6">DSM 527</strain>
    </source>
</reference>
<dbReference type="STRING" id="104663.SAMN04488121_1011212"/>
<evidence type="ECO:0000256" key="3">
    <source>
        <dbReference type="ARBA" id="ARBA00023163"/>
    </source>
</evidence>
<accession>A0A1G7JF63</accession>
<evidence type="ECO:0000313" key="6">
    <source>
        <dbReference type="Proteomes" id="UP000199045"/>
    </source>
</evidence>
<gene>
    <name evidence="5" type="ORF">SAMN04488121_1011212</name>
</gene>
<name>A0A1G7JF63_CHIFI</name>
<dbReference type="InterPro" id="IPR036390">
    <property type="entry name" value="WH_DNA-bd_sf"/>
</dbReference>
<dbReference type="PRINTS" id="PR00037">
    <property type="entry name" value="HTHLACR"/>
</dbReference>
<keyword evidence="3" id="KW-0804">Transcription</keyword>
<dbReference type="SMART" id="SM01134">
    <property type="entry name" value="DeoRC"/>
    <property type="match status" value="1"/>
</dbReference>
<sequence>MSMINIAERHKYILDRLAEKGYVNVVDLCKELDVSGVTIRKDLKLLEDKSLLFRSHGGATVNNPYINDKPVNEKEKLRREEKNNIAIAAAGMIAPNDAIIISSGTTALALARNVHPKGHLTVITPALNVAQELLRHPEIEVLQLGGIVRNSSSSVTGTYAERILADFSCSKLFLGLDGIDIEFGLTTTNLLEAQLNQRMVAAAQKTIVLADSSKFGRRGFGKICDLEDVDEIITDTGISAHIVKALEEMGINVTIV</sequence>
<evidence type="ECO:0000313" key="5">
    <source>
        <dbReference type="EMBL" id="SDF23434.1"/>
    </source>
</evidence>
<keyword evidence="1" id="KW-0805">Transcription regulation</keyword>
<feature type="domain" description="HTH deoR-type" evidence="4">
    <location>
        <begin position="6"/>
        <end position="61"/>
    </location>
</feature>
<dbReference type="SUPFAM" id="SSF100950">
    <property type="entry name" value="NagB/RpiA/CoA transferase-like"/>
    <property type="match status" value="1"/>
</dbReference>
<dbReference type="RefSeq" id="WP_089829489.1">
    <property type="nucleotide sequence ID" value="NZ_FNBN01000001.1"/>
</dbReference>
<protein>
    <submittedName>
        <fullName evidence="5">Transcriptional regulator, DeoR family</fullName>
    </submittedName>
</protein>
<proteinExistence type="predicted"/>
<dbReference type="SMART" id="SM00420">
    <property type="entry name" value="HTH_DEOR"/>
    <property type="match status" value="1"/>
</dbReference>
<dbReference type="PROSITE" id="PS51000">
    <property type="entry name" value="HTH_DEOR_2"/>
    <property type="match status" value="1"/>
</dbReference>
<dbReference type="InterPro" id="IPR050313">
    <property type="entry name" value="Carb_Metab_HTH_regulators"/>
</dbReference>
<dbReference type="GO" id="GO:0003700">
    <property type="term" value="F:DNA-binding transcription factor activity"/>
    <property type="evidence" value="ECO:0007669"/>
    <property type="project" value="InterPro"/>
</dbReference>
<dbReference type="PANTHER" id="PTHR30363:SF44">
    <property type="entry name" value="AGA OPERON TRANSCRIPTIONAL REPRESSOR-RELATED"/>
    <property type="match status" value="1"/>
</dbReference>
<dbReference type="EMBL" id="FNBN01000001">
    <property type="protein sequence ID" value="SDF23434.1"/>
    <property type="molecule type" value="Genomic_DNA"/>
</dbReference>
<organism evidence="5 6">
    <name type="scientific">Chitinophaga filiformis</name>
    <name type="common">Myxococcus filiformis</name>
    <name type="synonym">Flexibacter filiformis</name>
    <dbReference type="NCBI Taxonomy" id="104663"/>
    <lineage>
        <taxon>Bacteria</taxon>
        <taxon>Pseudomonadati</taxon>
        <taxon>Bacteroidota</taxon>
        <taxon>Chitinophagia</taxon>
        <taxon>Chitinophagales</taxon>
        <taxon>Chitinophagaceae</taxon>
        <taxon>Chitinophaga</taxon>
    </lineage>
</organism>
<dbReference type="Gene3D" id="3.40.50.1360">
    <property type="match status" value="1"/>
</dbReference>
<dbReference type="InterPro" id="IPR036388">
    <property type="entry name" value="WH-like_DNA-bd_sf"/>
</dbReference>
<evidence type="ECO:0000259" key="4">
    <source>
        <dbReference type="PROSITE" id="PS51000"/>
    </source>
</evidence>
<evidence type="ECO:0000256" key="2">
    <source>
        <dbReference type="ARBA" id="ARBA00023125"/>
    </source>
</evidence>
<dbReference type="Gene3D" id="1.10.10.10">
    <property type="entry name" value="Winged helix-like DNA-binding domain superfamily/Winged helix DNA-binding domain"/>
    <property type="match status" value="1"/>
</dbReference>
<dbReference type="InterPro" id="IPR037171">
    <property type="entry name" value="NagB/RpiA_transferase-like"/>
</dbReference>
<evidence type="ECO:0000256" key="1">
    <source>
        <dbReference type="ARBA" id="ARBA00023015"/>
    </source>
</evidence>
<dbReference type="PROSITE" id="PS00894">
    <property type="entry name" value="HTH_DEOR_1"/>
    <property type="match status" value="1"/>
</dbReference>
<dbReference type="InterPro" id="IPR018356">
    <property type="entry name" value="Tscrpt_reg_HTH_DeoR_CS"/>
</dbReference>
<dbReference type="OrthoDB" id="9797223at2"/>